<feature type="domain" description="Dynamin N-terminal" evidence="6">
    <location>
        <begin position="66"/>
        <end position="282"/>
    </location>
</feature>
<dbReference type="GO" id="GO:0008053">
    <property type="term" value="P:mitochondrial fusion"/>
    <property type="evidence" value="ECO:0007669"/>
    <property type="project" value="TreeGrafter"/>
</dbReference>
<keyword evidence="5" id="KW-0472">Membrane</keyword>
<evidence type="ECO:0000313" key="7">
    <source>
        <dbReference type="EMBL" id="BAY73287.1"/>
    </source>
</evidence>
<accession>A0A1Z4KWH5</accession>
<keyword evidence="7" id="KW-0614">Plasmid</keyword>
<comment type="subcellular location">
    <subcellularLocation>
        <location evidence="1">Membrane</location>
    </subcellularLocation>
</comment>
<evidence type="ECO:0000259" key="6">
    <source>
        <dbReference type="Pfam" id="PF00350"/>
    </source>
</evidence>
<sequence>MVAEVLEPNLQNLQKEVIDLLEAISKLMYHAGSVLDADNEANKYIQYQHQIIDEVKKVQNLELRMAIVAPMKAGKSTITNAIIGQEILPSRNSAMTTLPTEIIFDAKLNKPILSLSTEVLSVFKETLLSLQDKIEELGITQVQEKLAHYPHLAKFPERIVKFGEDIPANSEGRENIIQTLTFLNDIVRLCSIIKPSADPIQYLTDAPRIKTSFWRVEKTERQTELGNLVIVDTPGPNEAGENLRLQAVVAEQLRKSSIVLIVLDFTQLKNEAAERVKKDVQKVIDLRGKDNLYVLINKVDQRHDGDMTPEQVQQFVAAEFGIGGTGNRNHVFEISARRAFTAANFIIEQQHKQELNITGNKAVRALVFHC</sequence>
<dbReference type="GO" id="GO:0003924">
    <property type="term" value="F:GTPase activity"/>
    <property type="evidence" value="ECO:0007669"/>
    <property type="project" value="InterPro"/>
</dbReference>
<geneLocation type="plasmid" evidence="7">
    <name>plasmid3</name>
</geneLocation>
<dbReference type="InterPro" id="IPR027094">
    <property type="entry name" value="Mitofusin_fam"/>
</dbReference>
<evidence type="ECO:0000256" key="2">
    <source>
        <dbReference type="ARBA" id="ARBA00022741"/>
    </source>
</evidence>
<keyword evidence="4" id="KW-0342">GTP-binding</keyword>
<dbReference type="Pfam" id="PF00350">
    <property type="entry name" value="Dynamin_N"/>
    <property type="match status" value="1"/>
</dbReference>
<protein>
    <recommendedName>
        <fullName evidence="6">Dynamin N-terminal domain-containing protein</fullName>
    </recommendedName>
</protein>
<keyword evidence="3" id="KW-0378">Hydrolase</keyword>
<gene>
    <name evidence="7" type="ORF">NIES23_61150</name>
</gene>
<evidence type="ECO:0000256" key="1">
    <source>
        <dbReference type="ARBA" id="ARBA00004370"/>
    </source>
</evidence>
<proteinExistence type="predicted"/>
<dbReference type="GO" id="GO:0016020">
    <property type="term" value="C:membrane"/>
    <property type="evidence" value="ECO:0007669"/>
    <property type="project" value="UniProtKB-SubCell"/>
</dbReference>
<dbReference type="SUPFAM" id="SSF52540">
    <property type="entry name" value="P-loop containing nucleoside triphosphate hydrolases"/>
    <property type="match status" value="1"/>
</dbReference>
<dbReference type="AlphaFoldDB" id="A0A1Z4KWH5"/>
<dbReference type="Gene3D" id="3.40.50.300">
    <property type="entry name" value="P-loop containing nucleotide triphosphate hydrolases"/>
    <property type="match status" value="2"/>
</dbReference>
<evidence type="ECO:0000313" key="8">
    <source>
        <dbReference type="Proteomes" id="UP000217507"/>
    </source>
</evidence>
<evidence type="ECO:0000256" key="4">
    <source>
        <dbReference type="ARBA" id="ARBA00023134"/>
    </source>
</evidence>
<evidence type="ECO:0000256" key="3">
    <source>
        <dbReference type="ARBA" id="ARBA00022801"/>
    </source>
</evidence>
<dbReference type="GO" id="GO:0005525">
    <property type="term" value="F:GTP binding"/>
    <property type="evidence" value="ECO:0007669"/>
    <property type="project" value="UniProtKB-KW"/>
</dbReference>
<keyword evidence="2" id="KW-0547">Nucleotide-binding</keyword>
<dbReference type="PANTHER" id="PTHR10465">
    <property type="entry name" value="TRANSMEMBRANE GTPASE FZO1"/>
    <property type="match status" value="1"/>
</dbReference>
<evidence type="ECO:0000256" key="5">
    <source>
        <dbReference type="ARBA" id="ARBA00023136"/>
    </source>
</evidence>
<name>A0A1Z4KWH5_ANAVA</name>
<dbReference type="CDD" id="cd00882">
    <property type="entry name" value="Ras_like_GTPase"/>
    <property type="match status" value="1"/>
</dbReference>
<dbReference type="EMBL" id="AP018219">
    <property type="protein sequence ID" value="BAY73287.1"/>
    <property type="molecule type" value="Genomic_DNA"/>
</dbReference>
<dbReference type="PANTHER" id="PTHR10465:SF0">
    <property type="entry name" value="SARCALUMENIN"/>
    <property type="match status" value="1"/>
</dbReference>
<dbReference type="Proteomes" id="UP000217507">
    <property type="component" value="Plasmid Plasmid3 dna"/>
</dbReference>
<dbReference type="InterPro" id="IPR045063">
    <property type="entry name" value="Dynamin_N"/>
</dbReference>
<reference evidence="7 8" key="1">
    <citation type="submission" date="2017-06" db="EMBL/GenBank/DDBJ databases">
        <title>Genome sequencing of cyanobaciteial culture collection at National Institute for Environmental Studies (NIES).</title>
        <authorList>
            <person name="Hirose Y."/>
            <person name="Shimura Y."/>
            <person name="Fujisawa T."/>
            <person name="Nakamura Y."/>
            <person name="Kawachi M."/>
        </authorList>
    </citation>
    <scope>NUCLEOTIDE SEQUENCE [LARGE SCALE GENOMIC DNA]</scope>
    <source>
        <strain evidence="7 8">NIES-23</strain>
        <plasmid evidence="8">Plasmid Plasmid3 dna</plasmid>
    </source>
</reference>
<organism evidence="7 8">
    <name type="scientific">Trichormus variabilis NIES-23</name>
    <dbReference type="NCBI Taxonomy" id="1973479"/>
    <lineage>
        <taxon>Bacteria</taxon>
        <taxon>Bacillati</taxon>
        <taxon>Cyanobacteriota</taxon>
        <taxon>Cyanophyceae</taxon>
        <taxon>Nostocales</taxon>
        <taxon>Nostocaceae</taxon>
        <taxon>Trichormus</taxon>
    </lineage>
</organism>
<dbReference type="InterPro" id="IPR027417">
    <property type="entry name" value="P-loop_NTPase"/>
</dbReference>